<feature type="chain" id="PRO_5020468385" description="Cytochrome P450" evidence="15">
    <location>
        <begin position="23"/>
        <end position="509"/>
    </location>
</feature>
<dbReference type="GO" id="GO:0005506">
    <property type="term" value="F:iron ion binding"/>
    <property type="evidence" value="ECO:0007669"/>
    <property type="project" value="InterPro"/>
</dbReference>
<evidence type="ECO:0000256" key="13">
    <source>
        <dbReference type="PIRSR" id="PIRSR602401-1"/>
    </source>
</evidence>
<dbReference type="EMBL" id="SGPM01000090">
    <property type="protein sequence ID" value="THH30213.1"/>
    <property type="molecule type" value="Genomic_DNA"/>
</dbReference>
<keyword evidence="17" id="KW-1185">Reference proteome</keyword>
<evidence type="ECO:0008006" key="18">
    <source>
        <dbReference type="Google" id="ProtNLM"/>
    </source>
</evidence>
<dbReference type="PRINTS" id="PR00385">
    <property type="entry name" value="P450"/>
</dbReference>
<evidence type="ECO:0000256" key="8">
    <source>
        <dbReference type="ARBA" id="ARBA00022989"/>
    </source>
</evidence>
<dbReference type="GO" id="GO:0020037">
    <property type="term" value="F:heme binding"/>
    <property type="evidence" value="ECO:0007669"/>
    <property type="project" value="InterPro"/>
</dbReference>
<comment type="subcellular location">
    <subcellularLocation>
        <location evidence="2">Membrane</location>
    </subcellularLocation>
</comment>
<sequence>MLNDLFALVLFIVAMWAIWVNRRPKTLPPGPPAGLWGLHTHLIPKTEPWKKFYEWHQMYGPVISFTFGPQNVVSLGTAKAAWDLLEKRGDIYSSRPRSIVAGEIYSDGNRGIFTPYNQRWKNWRSLMQAGMNPTASLAYRERQTLESAILLKDLLEDSDQYRDKIKRYTTSVVFSIAYGRRVRSLKDDIVLGNGQVEGYIGKIVLPGKFMVDSWPILLWLPKWLQWFRWEPEVRKQKDIDFYMSLMNTVKSQIADGTAQNSMATRALDKQSQFGLDEVQTAYALSGPYAAGVGTTTAAADILLMAMLNYPECLQKAQEELDRVVGPHRLPDFTDEKTLPYCQACIKEAQRWYTLAPTGVPHAVLQDDEYEGMFIPKGTTIYSNLYAIFRDPEMFPEPEVYRPERFLNTDDPRFNNFLLQFGFGRRICPGMHVASASLFLIFTRLLWAFNITPKKDDMGKPIIPDFNVGETSLIRSPLPFGIVLEPRRNDVAEIILREAESAEDQLKSWL</sequence>
<evidence type="ECO:0000256" key="15">
    <source>
        <dbReference type="SAM" id="SignalP"/>
    </source>
</evidence>
<keyword evidence="15" id="KW-0732">Signal</keyword>
<accession>A0A4V3XIR9</accession>
<evidence type="ECO:0000256" key="14">
    <source>
        <dbReference type="RuleBase" id="RU000461"/>
    </source>
</evidence>
<comment type="similarity">
    <text evidence="4 14">Belongs to the cytochrome P450 family.</text>
</comment>
<dbReference type="GO" id="GO:0004497">
    <property type="term" value="F:monooxygenase activity"/>
    <property type="evidence" value="ECO:0007669"/>
    <property type="project" value="UniProtKB-KW"/>
</dbReference>
<keyword evidence="10 13" id="KW-0408">Iron</keyword>
<dbReference type="PRINTS" id="PR00463">
    <property type="entry name" value="EP450I"/>
</dbReference>
<dbReference type="InterPro" id="IPR017972">
    <property type="entry name" value="Cyt_P450_CS"/>
</dbReference>
<dbReference type="CDD" id="cd11065">
    <property type="entry name" value="CYP64-like"/>
    <property type="match status" value="1"/>
</dbReference>
<evidence type="ECO:0000256" key="3">
    <source>
        <dbReference type="ARBA" id="ARBA00005179"/>
    </source>
</evidence>
<keyword evidence="5 13" id="KW-0349">Heme</keyword>
<dbReference type="Pfam" id="PF00067">
    <property type="entry name" value="p450"/>
    <property type="match status" value="1"/>
</dbReference>
<reference evidence="16 17" key="1">
    <citation type="submission" date="2019-02" db="EMBL/GenBank/DDBJ databases">
        <title>Genome sequencing of the rare red list fungi Antrodiella citrinella (Flaviporus citrinellus).</title>
        <authorList>
            <person name="Buettner E."/>
            <person name="Kellner H."/>
        </authorList>
    </citation>
    <scope>NUCLEOTIDE SEQUENCE [LARGE SCALE GENOMIC DNA]</scope>
    <source>
        <strain evidence="16 17">DSM 108506</strain>
    </source>
</reference>
<gene>
    <name evidence="16" type="ORF">EUX98_g3986</name>
</gene>
<dbReference type="PANTHER" id="PTHR46300">
    <property type="entry name" value="P450, PUTATIVE (EUROFUNG)-RELATED-RELATED"/>
    <property type="match status" value="1"/>
</dbReference>
<evidence type="ECO:0000256" key="11">
    <source>
        <dbReference type="ARBA" id="ARBA00023033"/>
    </source>
</evidence>
<evidence type="ECO:0000256" key="7">
    <source>
        <dbReference type="ARBA" id="ARBA00022723"/>
    </source>
</evidence>
<comment type="caution">
    <text evidence="16">The sequence shown here is derived from an EMBL/GenBank/DDBJ whole genome shotgun (WGS) entry which is preliminary data.</text>
</comment>
<evidence type="ECO:0000256" key="2">
    <source>
        <dbReference type="ARBA" id="ARBA00004370"/>
    </source>
</evidence>
<keyword evidence="8" id="KW-1133">Transmembrane helix</keyword>
<dbReference type="InterPro" id="IPR036396">
    <property type="entry name" value="Cyt_P450_sf"/>
</dbReference>
<evidence type="ECO:0000256" key="5">
    <source>
        <dbReference type="ARBA" id="ARBA00022617"/>
    </source>
</evidence>
<dbReference type="Gene3D" id="1.10.630.10">
    <property type="entry name" value="Cytochrome P450"/>
    <property type="match status" value="1"/>
</dbReference>
<dbReference type="PANTHER" id="PTHR46300:SF4">
    <property type="entry name" value="CYTOCHROME P450 98A3"/>
    <property type="match status" value="1"/>
</dbReference>
<keyword evidence="6" id="KW-0812">Transmembrane</keyword>
<dbReference type="Proteomes" id="UP000308730">
    <property type="component" value="Unassembled WGS sequence"/>
</dbReference>
<evidence type="ECO:0000313" key="17">
    <source>
        <dbReference type="Proteomes" id="UP000308730"/>
    </source>
</evidence>
<organism evidence="16 17">
    <name type="scientific">Antrodiella citrinella</name>
    <dbReference type="NCBI Taxonomy" id="2447956"/>
    <lineage>
        <taxon>Eukaryota</taxon>
        <taxon>Fungi</taxon>
        <taxon>Dikarya</taxon>
        <taxon>Basidiomycota</taxon>
        <taxon>Agaricomycotina</taxon>
        <taxon>Agaricomycetes</taxon>
        <taxon>Polyporales</taxon>
        <taxon>Steccherinaceae</taxon>
        <taxon>Antrodiella</taxon>
    </lineage>
</organism>
<evidence type="ECO:0000256" key="1">
    <source>
        <dbReference type="ARBA" id="ARBA00001971"/>
    </source>
</evidence>
<keyword evidence="9 14" id="KW-0560">Oxidoreductase</keyword>
<comment type="cofactor">
    <cofactor evidence="1 13">
        <name>heme</name>
        <dbReference type="ChEBI" id="CHEBI:30413"/>
    </cofactor>
</comment>
<dbReference type="InterPro" id="IPR001128">
    <property type="entry name" value="Cyt_P450"/>
</dbReference>
<evidence type="ECO:0000256" key="4">
    <source>
        <dbReference type="ARBA" id="ARBA00010617"/>
    </source>
</evidence>
<dbReference type="GO" id="GO:0016020">
    <property type="term" value="C:membrane"/>
    <property type="evidence" value="ECO:0007669"/>
    <property type="project" value="UniProtKB-SubCell"/>
</dbReference>
<feature type="binding site" description="axial binding residue" evidence="13">
    <location>
        <position position="427"/>
    </location>
    <ligand>
        <name>heme</name>
        <dbReference type="ChEBI" id="CHEBI:30413"/>
    </ligand>
    <ligandPart>
        <name>Fe</name>
        <dbReference type="ChEBI" id="CHEBI:18248"/>
    </ligandPart>
</feature>
<protein>
    <recommendedName>
        <fullName evidence="18">Cytochrome P450</fullName>
    </recommendedName>
</protein>
<name>A0A4V3XIR9_9APHY</name>
<evidence type="ECO:0000256" key="10">
    <source>
        <dbReference type="ARBA" id="ARBA00023004"/>
    </source>
</evidence>
<dbReference type="OrthoDB" id="1055148at2759"/>
<comment type="pathway">
    <text evidence="3">Secondary metabolite biosynthesis.</text>
</comment>
<feature type="signal peptide" evidence="15">
    <location>
        <begin position="1"/>
        <end position="22"/>
    </location>
</feature>
<dbReference type="PROSITE" id="PS00086">
    <property type="entry name" value="CYTOCHROME_P450"/>
    <property type="match status" value="1"/>
</dbReference>
<evidence type="ECO:0000256" key="12">
    <source>
        <dbReference type="ARBA" id="ARBA00023136"/>
    </source>
</evidence>
<keyword evidence="7 13" id="KW-0479">Metal-binding</keyword>
<dbReference type="InterPro" id="IPR050364">
    <property type="entry name" value="Cytochrome_P450_fung"/>
</dbReference>
<proteinExistence type="inferred from homology"/>
<keyword evidence="11 14" id="KW-0503">Monooxygenase</keyword>
<dbReference type="InterPro" id="IPR002401">
    <property type="entry name" value="Cyt_P450_E_grp-I"/>
</dbReference>
<evidence type="ECO:0000313" key="16">
    <source>
        <dbReference type="EMBL" id="THH30213.1"/>
    </source>
</evidence>
<evidence type="ECO:0000256" key="9">
    <source>
        <dbReference type="ARBA" id="ARBA00023002"/>
    </source>
</evidence>
<evidence type="ECO:0000256" key="6">
    <source>
        <dbReference type="ARBA" id="ARBA00022692"/>
    </source>
</evidence>
<dbReference type="SUPFAM" id="SSF48264">
    <property type="entry name" value="Cytochrome P450"/>
    <property type="match status" value="1"/>
</dbReference>
<keyword evidence="12" id="KW-0472">Membrane</keyword>
<dbReference type="AlphaFoldDB" id="A0A4V3XIR9"/>
<dbReference type="GO" id="GO:0016705">
    <property type="term" value="F:oxidoreductase activity, acting on paired donors, with incorporation or reduction of molecular oxygen"/>
    <property type="evidence" value="ECO:0007669"/>
    <property type="project" value="InterPro"/>
</dbReference>